<dbReference type="AlphaFoldDB" id="A0A212JB03"/>
<evidence type="ECO:0000256" key="4">
    <source>
        <dbReference type="ARBA" id="ARBA00023004"/>
    </source>
</evidence>
<keyword evidence="2 7" id="KW-0001">2Fe-2S</keyword>
<name>A0A212JB03_9DELT</name>
<dbReference type="Gene3D" id="3.40.30.10">
    <property type="entry name" value="Glutaredoxin"/>
    <property type="match status" value="1"/>
</dbReference>
<dbReference type="PANTHER" id="PTHR43342">
    <property type="entry name" value="NADH-QUINONE OXIDOREDUCTASE, E SUBUNIT"/>
    <property type="match status" value="1"/>
</dbReference>
<sequence>MPNEHLPASGFAALEKFIDQLEDKESSLIRVLYEAQHIFGYLPKEVMLFVAEKLHVAASKIYGVVSFYSFFTTKPKGKCQIRVCLGTACFVCGGERIAREVQDQLDLKMGETSPDRAFSLEAVRCVGACGLAPAVLINDAVHAKVRPDDVATIISKHRK</sequence>
<keyword evidence="5 7" id="KW-0411">Iron-sulfur</keyword>
<dbReference type="InterPro" id="IPR028431">
    <property type="entry name" value="NADP_DH_HndA-like"/>
</dbReference>
<comment type="cofactor">
    <cofactor evidence="6">
        <name>[2Fe-2S] cluster</name>
        <dbReference type="ChEBI" id="CHEBI:190135"/>
    </cofactor>
</comment>
<dbReference type="InterPro" id="IPR002023">
    <property type="entry name" value="NuoE-like"/>
</dbReference>
<evidence type="ECO:0000256" key="1">
    <source>
        <dbReference type="ARBA" id="ARBA00010643"/>
    </source>
</evidence>
<gene>
    <name evidence="8" type="primary">hndA</name>
    <name evidence="8" type="ORF">KL86DPRO_11073</name>
</gene>
<feature type="binding site" evidence="7">
    <location>
        <position position="125"/>
    </location>
    <ligand>
        <name>[2Fe-2S] cluster</name>
        <dbReference type="ChEBI" id="CHEBI:190135"/>
    </ligand>
</feature>
<feature type="binding site" evidence="7">
    <location>
        <position position="84"/>
    </location>
    <ligand>
        <name>[2Fe-2S] cluster</name>
        <dbReference type="ChEBI" id="CHEBI:190135"/>
    </ligand>
</feature>
<dbReference type="PIRSF" id="PIRSF000216">
    <property type="entry name" value="NADH_DH_24kDa"/>
    <property type="match status" value="1"/>
</dbReference>
<dbReference type="SUPFAM" id="SSF52833">
    <property type="entry name" value="Thioredoxin-like"/>
    <property type="match status" value="1"/>
</dbReference>
<evidence type="ECO:0000313" key="8">
    <source>
        <dbReference type="EMBL" id="SBV96606.1"/>
    </source>
</evidence>
<dbReference type="InterPro" id="IPR042128">
    <property type="entry name" value="NuoE_dom"/>
</dbReference>
<proteinExistence type="inferred from homology"/>
<comment type="cofactor">
    <cofactor evidence="7">
        <name>[2Fe-2S] cluster</name>
        <dbReference type="ChEBI" id="CHEBI:190135"/>
    </cofactor>
    <text evidence="7">Binds 1 [2Fe-2S] cluster.</text>
</comment>
<dbReference type="EMBL" id="FLUQ01000001">
    <property type="protein sequence ID" value="SBV96606.1"/>
    <property type="molecule type" value="Genomic_DNA"/>
</dbReference>
<dbReference type="GO" id="GO:0050583">
    <property type="term" value="F:hydrogen dehydrogenase (NADP+) activity"/>
    <property type="evidence" value="ECO:0007669"/>
    <property type="project" value="UniProtKB-EC"/>
</dbReference>
<feature type="binding site" evidence="7">
    <location>
        <position position="89"/>
    </location>
    <ligand>
        <name>[2Fe-2S] cluster</name>
        <dbReference type="ChEBI" id="CHEBI:190135"/>
    </ligand>
</feature>
<keyword evidence="4 7" id="KW-0408">Iron</keyword>
<dbReference type="InterPro" id="IPR041921">
    <property type="entry name" value="NuoE_N"/>
</dbReference>
<evidence type="ECO:0000256" key="2">
    <source>
        <dbReference type="ARBA" id="ARBA00022714"/>
    </source>
</evidence>
<dbReference type="GO" id="GO:0046872">
    <property type="term" value="F:metal ion binding"/>
    <property type="evidence" value="ECO:0007669"/>
    <property type="project" value="UniProtKB-KW"/>
</dbReference>
<dbReference type="Gene3D" id="1.10.10.1590">
    <property type="entry name" value="NADH-quinone oxidoreductase subunit E"/>
    <property type="match status" value="1"/>
</dbReference>
<dbReference type="InterPro" id="IPR036249">
    <property type="entry name" value="Thioredoxin-like_sf"/>
</dbReference>
<keyword evidence="8" id="KW-0560">Oxidoreductase</keyword>
<dbReference type="GO" id="GO:0051537">
    <property type="term" value="F:2 iron, 2 sulfur cluster binding"/>
    <property type="evidence" value="ECO:0007669"/>
    <property type="project" value="UniProtKB-KW"/>
</dbReference>
<dbReference type="PANTHER" id="PTHR43342:SF2">
    <property type="entry name" value="POTENTIAL NAD-REDUCING HYDROGENASE SUBUNIT"/>
    <property type="match status" value="1"/>
</dbReference>
<evidence type="ECO:0000256" key="6">
    <source>
        <dbReference type="ARBA" id="ARBA00034078"/>
    </source>
</evidence>
<evidence type="ECO:0000256" key="3">
    <source>
        <dbReference type="ARBA" id="ARBA00022723"/>
    </source>
</evidence>
<accession>A0A212JB03</accession>
<dbReference type="CDD" id="cd03064">
    <property type="entry name" value="TRX_Fd_NuoE"/>
    <property type="match status" value="1"/>
</dbReference>
<evidence type="ECO:0000256" key="5">
    <source>
        <dbReference type="ARBA" id="ARBA00023014"/>
    </source>
</evidence>
<evidence type="ECO:0000256" key="7">
    <source>
        <dbReference type="PIRSR" id="PIRSR000216-1"/>
    </source>
</evidence>
<keyword evidence="3 7" id="KW-0479">Metal-binding</keyword>
<organism evidence="8">
    <name type="scientific">uncultured delta proteobacterium</name>
    <dbReference type="NCBI Taxonomy" id="34034"/>
    <lineage>
        <taxon>Bacteria</taxon>
        <taxon>Deltaproteobacteria</taxon>
        <taxon>environmental samples</taxon>
    </lineage>
</organism>
<dbReference type="EC" id="1.12.1.3" evidence="8"/>
<dbReference type="Pfam" id="PF01257">
    <property type="entry name" value="2Fe-2S_thioredx"/>
    <property type="match status" value="1"/>
</dbReference>
<reference evidence="8" key="1">
    <citation type="submission" date="2016-04" db="EMBL/GenBank/DDBJ databases">
        <authorList>
            <person name="Evans L.H."/>
            <person name="Alamgir A."/>
            <person name="Owens N."/>
            <person name="Weber N.D."/>
            <person name="Virtaneva K."/>
            <person name="Barbian K."/>
            <person name="Babar A."/>
            <person name="Rosenke K."/>
        </authorList>
    </citation>
    <scope>NUCLEOTIDE SEQUENCE</scope>
    <source>
        <strain evidence="8">86</strain>
    </source>
</reference>
<comment type="similarity">
    <text evidence="1">Belongs to the complex I 24 kDa subunit family.</text>
</comment>
<feature type="binding site" evidence="7">
    <location>
        <position position="129"/>
    </location>
    <ligand>
        <name>[2Fe-2S] cluster</name>
        <dbReference type="ChEBI" id="CHEBI:190135"/>
    </ligand>
</feature>
<protein>
    <submittedName>
        <fullName evidence="8">NADP-reducing hydrogenase subunit HndA</fullName>
        <ecNumber evidence="8">1.12.1.3</ecNumber>
    </submittedName>
</protein>